<proteinExistence type="predicted"/>
<accession>A0A1G1V6D1</accession>
<evidence type="ECO:0000313" key="2">
    <source>
        <dbReference type="EMBL" id="OGY10975.1"/>
    </source>
</evidence>
<dbReference type="STRING" id="1797517.A3F61_02595"/>
<keyword evidence="1" id="KW-0472">Membrane</keyword>
<organism evidence="2 3">
    <name type="scientific">Candidatus Blackburnbacteria bacterium RIFCSPHIGHO2_12_FULL_41_13b</name>
    <dbReference type="NCBI Taxonomy" id="1797517"/>
    <lineage>
        <taxon>Bacteria</taxon>
        <taxon>Candidatus Blackburniibacteriota</taxon>
    </lineage>
</organism>
<evidence type="ECO:0008006" key="4">
    <source>
        <dbReference type="Google" id="ProtNLM"/>
    </source>
</evidence>
<evidence type="ECO:0000313" key="3">
    <source>
        <dbReference type="Proteomes" id="UP000178272"/>
    </source>
</evidence>
<dbReference type="Proteomes" id="UP000178272">
    <property type="component" value="Unassembled WGS sequence"/>
</dbReference>
<keyword evidence="1" id="KW-0812">Transmembrane</keyword>
<keyword evidence="1" id="KW-1133">Transmembrane helix</keyword>
<evidence type="ECO:0000256" key="1">
    <source>
        <dbReference type="SAM" id="Phobius"/>
    </source>
</evidence>
<name>A0A1G1V6D1_9BACT</name>
<feature type="transmembrane region" description="Helical" evidence="1">
    <location>
        <begin position="22"/>
        <end position="45"/>
    </location>
</feature>
<protein>
    <recommendedName>
        <fullName evidence="4">ATP-grasp domain-containing protein</fullName>
    </recommendedName>
</protein>
<comment type="caution">
    <text evidence="2">The sequence shown here is derived from an EMBL/GenBank/DDBJ whole genome shotgun (WGS) entry which is preliminary data.</text>
</comment>
<sequence>MADLENLTSGFSPSTILPNANIVYTGVALLSISLGWLVFLCLIYTSRPAGFFVAKKGEIMEREQVINLNETRLVQSQARFLEEIGLWEAGSDKGRFAFRLSPDVLELNFEQKAELEEINDLMFSRGGFFDGANRLFDRTFDQRFISTNTGAKVLKTLRSGLPKAERELIKSGDRQMPAVCRLDLALAPDQDSEFKILEVEGDKTHAFGYATIAELFARQIADVTTERLPGLVFDFGTFLKGAGATPEKPAVLIVGREEMFYETELKFFAQICRKNLIPLVVLAEREVQVSTSGISLNDGSFPAGKNSFTTDLLVNLPVLTPDGYRGTGIDADLLLRLFAEGKIRCLIPPKRFLGSKGLLALVSNGDNDPELETILRGCFDPGKLARLRELIPSTFVISKKSKVRALAELDENPGAWVIKKSMSSGMRGVALPEGNRQRSMLGEAVEAPFNYVMQAKVAQETRTFRFAEPNNLNIIKRARMFMRISPFCTPGGISTVCVTGRETSDVHGATDSILISTVFKE</sequence>
<reference evidence="2 3" key="1">
    <citation type="journal article" date="2016" name="Nat. Commun.">
        <title>Thousands of microbial genomes shed light on interconnected biogeochemical processes in an aquifer system.</title>
        <authorList>
            <person name="Anantharaman K."/>
            <person name="Brown C.T."/>
            <person name="Hug L.A."/>
            <person name="Sharon I."/>
            <person name="Castelle C.J."/>
            <person name="Probst A.J."/>
            <person name="Thomas B.C."/>
            <person name="Singh A."/>
            <person name="Wilkins M.J."/>
            <person name="Karaoz U."/>
            <person name="Brodie E.L."/>
            <person name="Williams K.H."/>
            <person name="Hubbard S.S."/>
            <person name="Banfield J.F."/>
        </authorList>
    </citation>
    <scope>NUCLEOTIDE SEQUENCE [LARGE SCALE GENOMIC DNA]</scope>
</reference>
<dbReference type="AlphaFoldDB" id="A0A1G1V6D1"/>
<dbReference type="EMBL" id="MHCA01000046">
    <property type="protein sequence ID" value="OGY10975.1"/>
    <property type="molecule type" value="Genomic_DNA"/>
</dbReference>
<gene>
    <name evidence="2" type="ORF">A3F61_02595</name>
</gene>